<dbReference type="PANTHER" id="PTHR35527:SF2">
    <property type="entry name" value="HYDROLASE"/>
    <property type="match status" value="1"/>
</dbReference>
<dbReference type="CDD" id="cd01902">
    <property type="entry name" value="Ntn_CGH"/>
    <property type="match status" value="1"/>
</dbReference>
<dbReference type="InterPro" id="IPR052193">
    <property type="entry name" value="Peptidase_C59"/>
</dbReference>
<evidence type="ECO:0000256" key="2">
    <source>
        <dbReference type="ARBA" id="ARBA00022801"/>
    </source>
</evidence>
<dbReference type="Gene3D" id="3.60.60.10">
    <property type="entry name" value="Penicillin V Acylase, Chain A"/>
    <property type="match status" value="1"/>
</dbReference>
<dbReference type="InterPro" id="IPR029132">
    <property type="entry name" value="CBAH/NAAA_C"/>
</dbReference>
<keyword evidence="5" id="KW-1185">Reference proteome</keyword>
<comment type="similarity">
    <text evidence="1">Belongs to the peptidase C59 family.</text>
</comment>
<sequence length="329" mass="35722">MCTRVMWPDAAGAVLVGRNMDYHRDTGTNLWSLPRGIERNDGVGGSLAWTAEYGSVVAGAFDMMSADGMNEVGLAGHILWLAESDYGTHDKARPGLSMAIWLQYFLDNFRTVAEAAAWIAESEVQVVPLGDPATGEVPAVHLALDDANGDSAIIEYLDGKATVWHDRDYRVMTNSPTYDKQIELLKEVDGFGGTKPLPGTTLAADRFARAAYYVGRLPEPKTKVEAVAGMFSVIRNAAQPFRIPDPDKPYASQTIWQTVADLTNKRYVFDSTTRPNVVWVDLDKLDFGVGAPAGKLDLMGDTALEGGLAGNVTGRFEETAPMQFLTLPS</sequence>
<protein>
    <submittedName>
        <fullName evidence="4">Choloylglycine hydrolase</fullName>
    </submittedName>
</protein>
<dbReference type="PANTHER" id="PTHR35527">
    <property type="entry name" value="CHOLOYLGLYCINE HYDROLASE"/>
    <property type="match status" value="1"/>
</dbReference>
<dbReference type="Pfam" id="PF02275">
    <property type="entry name" value="CBAH"/>
    <property type="match status" value="1"/>
</dbReference>
<keyword evidence="2 4" id="KW-0378">Hydrolase</keyword>
<accession>A0A1G6NT22</accession>
<dbReference type="InterPro" id="IPR029055">
    <property type="entry name" value="Ntn_hydrolases_N"/>
</dbReference>
<evidence type="ECO:0000313" key="4">
    <source>
        <dbReference type="EMBL" id="SDC70514.1"/>
    </source>
</evidence>
<dbReference type="STRING" id="168276.SAMN05444580_101640"/>
<reference evidence="4 5" key="1">
    <citation type="submission" date="2016-10" db="EMBL/GenBank/DDBJ databases">
        <authorList>
            <person name="de Groot N.N."/>
        </authorList>
    </citation>
    <scope>NUCLEOTIDE SEQUENCE [LARGE SCALE GENOMIC DNA]</scope>
    <source>
        <strain evidence="4 5">JCM 11308</strain>
    </source>
</reference>
<evidence type="ECO:0000256" key="1">
    <source>
        <dbReference type="ARBA" id="ARBA00006625"/>
    </source>
</evidence>
<dbReference type="AlphaFoldDB" id="A0A1G6NT22"/>
<evidence type="ECO:0000313" key="5">
    <source>
        <dbReference type="Proteomes" id="UP000199417"/>
    </source>
</evidence>
<dbReference type="EMBL" id="FNAB01000001">
    <property type="protein sequence ID" value="SDC70514.1"/>
    <property type="molecule type" value="Genomic_DNA"/>
</dbReference>
<dbReference type="SUPFAM" id="SSF56235">
    <property type="entry name" value="N-terminal nucleophile aminohydrolases (Ntn hydrolases)"/>
    <property type="match status" value="1"/>
</dbReference>
<gene>
    <name evidence="4" type="ORF">SAMN05444580_101640</name>
</gene>
<name>A0A1G6NT22_9NOCA</name>
<dbReference type="Proteomes" id="UP000199417">
    <property type="component" value="Unassembled WGS sequence"/>
</dbReference>
<dbReference type="RefSeq" id="WP_072843102.1">
    <property type="nucleotide sequence ID" value="NZ_FNAB01000001.1"/>
</dbReference>
<proteinExistence type="inferred from homology"/>
<organism evidence="4 5">
    <name type="scientific">Rhodococcus tukisamuensis</name>
    <dbReference type="NCBI Taxonomy" id="168276"/>
    <lineage>
        <taxon>Bacteria</taxon>
        <taxon>Bacillati</taxon>
        <taxon>Actinomycetota</taxon>
        <taxon>Actinomycetes</taxon>
        <taxon>Mycobacteriales</taxon>
        <taxon>Nocardiaceae</taxon>
        <taxon>Rhodococcus</taxon>
    </lineage>
</organism>
<feature type="domain" description="Choloylglycine hydrolase/NAAA C-terminal" evidence="3">
    <location>
        <begin position="2"/>
        <end position="286"/>
    </location>
</feature>
<evidence type="ECO:0000259" key="3">
    <source>
        <dbReference type="Pfam" id="PF02275"/>
    </source>
</evidence>
<dbReference type="GO" id="GO:0016787">
    <property type="term" value="F:hydrolase activity"/>
    <property type="evidence" value="ECO:0007669"/>
    <property type="project" value="UniProtKB-KW"/>
</dbReference>